<feature type="transmembrane region" description="Helical" evidence="1">
    <location>
        <begin position="266"/>
        <end position="287"/>
    </location>
</feature>
<accession>A0ABY7CRL5</accession>
<evidence type="ECO:0000256" key="1">
    <source>
        <dbReference type="SAM" id="Phobius"/>
    </source>
</evidence>
<proteinExistence type="predicted"/>
<organism evidence="2 3">
    <name type="scientific">Puccinia triticina</name>
    <dbReference type="NCBI Taxonomy" id="208348"/>
    <lineage>
        <taxon>Eukaryota</taxon>
        <taxon>Fungi</taxon>
        <taxon>Dikarya</taxon>
        <taxon>Basidiomycota</taxon>
        <taxon>Pucciniomycotina</taxon>
        <taxon>Pucciniomycetes</taxon>
        <taxon>Pucciniales</taxon>
        <taxon>Pucciniaceae</taxon>
        <taxon>Puccinia</taxon>
    </lineage>
</organism>
<keyword evidence="1" id="KW-0812">Transmembrane</keyword>
<evidence type="ECO:0000313" key="3">
    <source>
        <dbReference type="Proteomes" id="UP001164743"/>
    </source>
</evidence>
<feature type="transmembrane region" description="Helical" evidence="1">
    <location>
        <begin position="340"/>
        <end position="362"/>
    </location>
</feature>
<feature type="transmembrane region" description="Helical" evidence="1">
    <location>
        <begin position="374"/>
        <end position="400"/>
    </location>
</feature>
<feature type="transmembrane region" description="Helical" evidence="1">
    <location>
        <begin position="181"/>
        <end position="201"/>
    </location>
</feature>
<reference evidence="2" key="1">
    <citation type="submission" date="2022-10" db="EMBL/GenBank/DDBJ databases">
        <title>Puccinia triticina Genome sequencing and assembly.</title>
        <authorList>
            <person name="Li C."/>
        </authorList>
    </citation>
    <scope>NUCLEOTIDE SEQUENCE</scope>
    <source>
        <strain evidence="2">Pt15</strain>
    </source>
</reference>
<feature type="transmembrane region" description="Helical" evidence="1">
    <location>
        <begin position="142"/>
        <end position="161"/>
    </location>
</feature>
<dbReference type="RefSeq" id="XP_053023469.1">
    <property type="nucleotide sequence ID" value="XM_053172592.1"/>
</dbReference>
<keyword evidence="1" id="KW-0472">Membrane</keyword>
<protein>
    <submittedName>
        <fullName evidence="2">Uncharacterized protein</fullName>
    </submittedName>
</protein>
<keyword evidence="3" id="KW-1185">Reference proteome</keyword>
<name>A0ABY7CRL5_9BASI</name>
<feature type="transmembrane region" description="Helical" evidence="1">
    <location>
        <begin position="47"/>
        <end position="75"/>
    </location>
</feature>
<sequence>MTNQTLPIRRIFDIINHAPEGLNPFAFTALALEKIEKPPSGPIVRGALIIFACIQAAIILCCVGMLAIPFLQGGVGVAQSHNWIMRRKFSGSHRFPYLILNNVLVIGLSYLIGGILFECYVVLQFNTMNLNRQTSQFSWIELMNLPACCATFIQAFTMLFISTSNPSQGGIKRHLLPPPIFNFFLIGFPAITTVVSVCLIVHKATLIRKLDDSYSNLIGLLTDAVSLWDNGQIVLPDSQKDVLQAAYEIFMTDTFRKNKSRIRIGLFWALIDVPSILFYFIGVSTLITTVYQSNKSSQVNATALKSDGFKTNHSEKLSEPPPKLLETSPRPLARSLKFLWFHYLAMSMALSMETVTGLVFYLNKDNLKELRLGVVFFITNLSCTIFILIAMIILLARIIVDGREEKNPVPGKE</sequence>
<dbReference type="Proteomes" id="UP001164743">
    <property type="component" value="Chromosome 9A"/>
</dbReference>
<keyword evidence="1" id="KW-1133">Transmembrane helix</keyword>
<dbReference type="GeneID" id="77813476"/>
<evidence type="ECO:0000313" key="2">
    <source>
        <dbReference type="EMBL" id="WAQ87914.1"/>
    </source>
</evidence>
<gene>
    <name evidence="2" type="ORF">PtA15_9A38</name>
</gene>
<dbReference type="EMBL" id="CP110429">
    <property type="protein sequence ID" value="WAQ87914.1"/>
    <property type="molecule type" value="Genomic_DNA"/>
</dbReference>
<feature type="transmembrane region" description="Helical" evidence="1">
    <location>
        <begin position="95"/>
        <end position="121"/>
    </location>
</feature>